<comment type="caution">
    <text evidence="1">The sequence shown here is derived from an EMBL/GenBank/DDBJ whole genome shotgun (WGS) entry which is preliminary data.</text>
</comment>
<dbReference type="Proteomes" id="UP001302126">
    <property type="component" value="Unassembled WGS sequence"/>
</dbReference>
<dbReference type="AlphaFoldDB" id="A0AAN7AKE0"/>
<reference evidence="1" key="2">
    <citation type="submission" date="2023-05" db="EMBL/GenBank/DDBJ databases">
        <authorList>
            <consortium name="Lawrence Berkeley National Laboratory"/>
            <person name="Steindorff A."/>
            <person name="Hensen N."/>
            <person name="Bonometti L."/>
            <person name="Westerberg I."/>
            <person name="Brannstrom I.O."/>
            <person name="Guillou S."/>
            <person name="Cros-Aarteil S."/>
            <person name="Calhoun S."/>
            <person name="Haridas S."/>
            <person name="Kuo A."/>
            <person name="Mondo S."/>
            <person name="Pangilinan J."/>
            <person name="Riley R."/>
            <person name="Labutti K."/>
            <person name="Andreopoulos B."/>
            <person name="Lipzen A."/>
            <person name="Chen C."/>
            <person name="Yanf M."/>
            <person name="Daum C."/>
            <person name="Ng V."/>
            <person name="Clum A."/>
            <person name="Ohm R."/>
            <person name="Martin F."/>
            <person name="Silar P."/>
            <person name="Natvig D."/>
            <person name="Lalanne C."/>
            <person name="Gautier V."/>
            <person name="Ament-Velasquez S.L."/>
            <person name="Kruys A."/>
            <person name="Hutchinson M.I."/>
            <person name="Powell A.J."/>
            <person name="Barry K."/>
            <person name="Miller A.N."/>
            <person name="Grigoriev I.V."/>
            <person name="Debuchy R."/>
            <person name="Gladieux P."/>
            <person name="Thoren M.H."/>
            <person name="Johannesson H."/>
        </authorList>
    </citation>
    <scope>NUCLEOTIDE SEQUENCE</scope>
    <source>
        <strain evidence="1">PSN309</strain>
    </source>
</reference>
<accession>A0AAN7AKE0</accession>
<proteinExistence type="predicted"/>
<evidence type="ECO:0000313" key="2">
    <source>
        <dbReference type="Proteomes" id="UP001302126"/>
    </source>
</evidence>
<organism evidence="1 2">
    <name type="scientific">Podospora australis</name>
    <dbReference type="NCBI Taxonomy" id="1536484"/>
    <lineage>
        <taxon>Eukaryota</taxon>
        <taxon>Fungi</taxon>
        <taxon>Dikarya</taxon>
        <taxon>Ascomycota</taxon>
        <taxon>Pezizomycotina</taxon>
        <taxon>Sordariomycetes</taxon>
        <taxon>Sordariomycetidae</taxon>
        <taxon>Sordariales</taxon>
        <taxon>Podosporaceae</taxon>
        <taxon>Podospora</taxon>
    </lineage>
</organism>
<reference evidence="1" key="1">
    <citation type="journal article" date="2023" name="Mol. Phylogenet. Evol.">
        <title>Genome-scale phylogeny and comparative genomics of the fungal order Sordariales.</title>
        <authorList>
            <person name="Hensen N."/>
            <person name="Bonometti L."/>
            <person name="Westerberg I."/>
            <person name="Brannstrom I.O."/>
            <person name="Guillou S."/>
            <person name="Cros-Aarteil S."/>
            <person name="Calhoun S."/>
            <person name="Haridas S."/>
            <person name="Kuo A."/>
            <person name="Mondo S."/>
            <person name="Pangilinan J."/>
            <person name="Riley R."/>
            <person name="LaButti K."/>
            <person name="Andreopoulos B."/>
            <person name="Lipzen A."/>
            <person name="Chen C."/>
            <person name="Yan M."/>
            <person name="Daum C."/>
            <person name="Ng V."/>
            <person name="Clum A."/>
            <person name="Steindorff A."/>
            <person name="Ohm R.A."/>
            <person name="Martin F."/>
            <person name="Silar P."/>
            <person name="Natvig D.O."/>
            <person name="Lalanne C."/>
            <person name="Gautier V."/>
            <person name="Ament-Velasquez S.L."/>
            <person name="Kruys A."/>
            <person name="Hutchinson M.I."/>
            <person name="Powell A.J."/>
            <person name="Barry K."/>
            <person name="Miller A.N."/>
            <person name="Grigoriev I.V."/>
            <person name="Debuchy R."/>
            <person name="Gladieux P."/>
            <person name="Hiltunen Thoren M."/>
            <person name="Johannesson H."/>
        </authorList>
    </citation>
    <scope>NUCLEOTIDE SEQUENCE</scope>
    <source>
        <strain evidence="1">PSN309</strain>
    </source>
</reference>
<keyword evidence="2" id="KW-1185">Reference proteome</keyword>
<name>A0AAN7AKE0_9PEZI</name>
<protein>
    <submittedName>
        <fullName evidence="1">Uncharacterized protein</fullName>
    </submittedName>
</protein>
<sequence>MGPRQSRRKGEKLLLPLFLCIRTVFFQVMANKFAIDKFFYFFLENCYVTKYPPSEHTIVYPSIGPFFFPPKPWDPPPLRKE</sequence>
<evidence type="ECO:0000313" key="1">
    <source>
        <dbReference type="EMBL" id="KAK4190433.1"/>
    </source>
</evidence>
<dbReference type="EMBL" id="MU864366">
    <property type="protein sequence ID" value="KAK4190433.1"/>
    <property type="molecule type" value="Genomic_DNA"/>
</dbReference>
<gene>
    <name evidence="1" type="ORF">QBC35DRAFT_490340</name>
</gene>